<dbReference type="InterPro" id="IPR014711">
    <property type="entry name" value="TopoI_cat_a-hlx-sub_euk"/>
</dbReference>
<dbReference type="InterPro" id="IPR013500">
    <property type="entry name" value="TopoI_cat_euk"/>
</dbReference>
<dbReference type="PRINTS" id="PR00416">
    <property type="entry name" value="EUTPISMRASEI"/>
</dbReference>
<dbReference type="GO" id="GO:0006265">
    <property type="term" value="P:DNA topological change"/>
    <property type="evidence" value="ECO:0007669"/>
    <property type="project" value="UniProtKB-UniRule"/>
</dbReference>
<dbReference type="InterPro" id="IPR013030">
    <property type="entry name" value="DNA_topo_DNA_db_N_dom2"/>
</dbReference>
<dbReference type="FunFam" id="1.10.10.41:FF:000001">
    <property type="entry name" value="DNA topoisomerase I"/>
    <property type="match status" value="1"/>
</dbReference>
<dbReference type="GO" id="GO:0006260">
    <property type="term" value="P:DNA replication"/>
    <property type="evidence" value="ECO:0007669"/>
    <property type="project" value="TreeGrafter"/>
</dbReference>
<keyword evidence="11" id="KW-1185">Reference proteome</keyword>
<dbReference type="EC" id="5.6.2.1" evidence="7"/>
<keyword evidence="4 6" id="KW-0238">DNA-binding</keyword>
<comment type="catalytic activity">
    <reaction evidence="1 6 7">
        <text>ATP-independent breakage of single-stranded DNA, followed by passage and rejoining.</text>
        <dbReference type="EC" id="5.6.2.1"/>
    </reaction>
</comment>
<evidence type="ECO:0000256" key="5">
    <source>
        <dbReference type="ARBA" id="ARBA00023235"/>
    </source>
</evidence>
<dbReference type="GO" id="GO:0007059">
    <property type="term" value="P:chromosome segregation"/>
    <property type="evidence" value="ECO:0007669"/>
    <property type="project" value="TreeGrafter"/>
</dbReference>
<dbReference type="Gene3D" id="1.10.132.10">
    <property type="match status" value="1"/>
</dbReference>
<dbReference type="InterPro" id="IPR014727">
    <property type="entry name" value="TopoI_cat_a/b-sub_euk"/>
</dbReference>
<dbReference type="FunFam" id="2.170.11.10:FF:000001">
    <property type="entry name" value="DNA topoisomerase I"/>
    <property type="match status" value="1"/>
</dbReference>
<feature type="region of interest" description="Disordered" evidence="8">
    <location>
        <begin position="294"/>
        <end position="314"/>
    </location>
</feature>
<dbReference type="Proteomes" id="UP001212841">
    <property type="component" value="Unassembled WGS sequence"/>
</dbReference>
<comment type="similarity">
    <text evidence="2 6 7">Belongs to the type IB topoisomerase family.</text>
</comment>
<evidence type="ECO:0000256" key="8">
    <source>
        <dbReference type="SAM" id="MobiDB-lite"/>
    </source>
</evidence>
<organism evidence="10 11">
    <name type="scientific">Rhizophlyctis rosea</name>
    <dbReference type="NCBI Taxonomy" id="64517"/>
    <lineage>
        <taxon>Eukaryota</taxon>
        <taxon>Fungi</taxon>
        <taxon>Fungi incertae sedis</taxon>
        <taxon>Chytridiomycota</taxon>
        <taxon>Chytridiomycota incertae sedis</taxon>
        <taxon>Chytridiomycetes</taxon>
        <taxon>Rhizophlyctidales</taxon>
        <taxon>Rhizophlyctidaceae</taxon>
        <taxon>Rhizophlyctis</taxon>
    </lineage>
</organism>
<dbReference type="InterPro" id="IPR018521">
    <property type="entry name" value="TopoIB_AS"/>
</dbReference>
<feature type="domain" description="DNA topoisomerase I eukaryotic-type" evidence="9">
    <location>
        <begin position="343"/>
        <end position="805"/>
    </location>
</feature>
<dbReference type="GO" id="GO:0005730">
    <property type="term" value="C:nucleolus"/>
    <property type="evidence" value="ECO:0007669"/>
    <property type="project" value="TreeGrafter"/>
</dbReference>
<dbReference type="Pfam" id="PF14370">
    <property type="entry name" value="Topo_C_assoc"/>
    <property type="match status" value="1"/>
</dbReference>
<dbReference type="AlphaFoldDB" id="A0AAD5SET0"/>
<dbReference type="SUPFAM" id="SSF56741">
    <property type="entry name" value="Eukaryotic DNA topoisomerase I, N-terminal DNA-binding fragment"/>
    <property type="match status" value="1"/>
</dbReference>
<dbReference type="GO" id="GO:0003677">
    <property type="term" value="F:DNA binding"/>
    <property type="evidence" value="ECO:0007669"/>
    <property type="project" value="UniProtKB-UniRule"/>
</dbReference>
<feature type="region of interest" description="Disordered" evidence="8">
    <location>
        <begin position="642"/>
        <end position="663"/>
    </location>
</feature>
<dbReference type="InterPro" id="IPR013499">
    <property type="entry name" value="TopoI_euk"/>
</dbReference>
<dbReference type="Gene3D" id="1.10.10.41">
    <property type="entry name" value="Yeast DNA topoisomerase - domain 1"/>
    <property type="match status" value="1"/>
</dbReference>
<evidence type="ECO:0000256" key="7">
    <source>
        <dbReference type="RuleBase" id="RU365101"/>
    </source>
</evidence>
<evidence type="ECO:0000256" key="1">
    <source>
        <dbReference type="ARBA" id="ARBA00000213"/>
    </source>
</evidence>
<comment type="caution">
    <text evidence="10">The sequence shown here is derived from an EMBL/GenBank/DDBJ whole genome shotgun (WGS) entry which is preliminary data.</text>
</comment>
<accession>A0AAD5SET0</accession>
<gene>
    <name evidence="10" type="primary">TOP1</name>
    <name evidence="10" type="ORF">HK097_003536</name>
</gene>
<dbReference type="InterPro" id="IPR036202">
    <property type="entry name" value="TopoI_DNA-bd_euk_N_sf"/>
</dbReference>
<dbReference type="EMBL" id="JADGJD010000184">
    <property type="protein sequence ID" value="KAJ3053728.1"/>
    <property type="molecule type" value="Genomic_DNA"/>
</dbReference>
<keyword evidence="5 6" id="KW-0413">Isomerase</keyword>
<evidence type="ECO:0000256" key="2">
    <source>
        <dbReference type="ARBA" id="ARBA00006645"/>
    </source>
</evidence>
<dbReference type="Gene3D" id="2.170.11.10">
    <property type="entry name" value="DNA Topoisomerase I, domain 2"/>
    <property type="match status" value="1"/>
</dbReference>
<dbReference type="InterPro" id="IPR008336">
    <property type="entry name" value="TopoI_DNA-bd_euk"/>
</dbReference>
<evidence type="ECO:0000313" key="10">
    <source>
        <dbReference type="EMBL" id="KAJ3053728.1"/>
    </source>
</evidence>
<proteinExistence type="inferred from homology"/>
<reference evidence="10" key="1">
    <citation type="submission" date="2020-05" db="EMBL/GenBank/DDBJ databases">
        <title>Phylogenomic resolution of chytrid fungi.</title>
        <authorList>
            <person name="Stajich J.E."/>
            <person name="Amses K."/>
            <person name="Simmons R."/>
            <person name="Seto K."/>
            <person name="Myers J."/>
            <person name="Bonds A."/>
            <person name="Quandt C.A."/>
            <person name="Barry K."/>
            <person name="Liu P."/>
            <person name="Grigoriev I."/>
            <person name="Longcore J.E."/>
            <person name="James T.Y."/>
        </authorList>
    </citation>
    <scope>NUCLEOTIDE SEQUENCE</scope>
    <source>
        <strain evidence="10">JEL0318</strain>
    </source>
</reference>
<dbReference type="FunFam" id="3.90.15.10:FF:000002">
    <property type="entry name" value="DNA topoisomerase I"/>
    <property type="match status" value="1"/>
</dbReference>
<dbReference type="GO" id="GO:0003917">
    <property type="term" value="F:DNA topoisomerase type I (single strand cut, ATP-independent) activity"/>
    <property type="evidence" value="ECO:0007669"/>
    <property type="project" value="UniProtKB-UniRule"/>
</dbReference>
<dbReference type="GO" id="GO:0005694">
    <property type="term" value="C:chromosome"/>
    <property type="evidence" value="ECO:0007669"/>
    <property type="project" value="InterPro"/>
</dbReference>
<dbReference type="GO" id="GO:0006338">
    <property type="term" value="P:chromatin remodeling"/>
    <property type="evidence" value="ECO:0007669"/>
    <property type="project" value="UniProtKB-ARBA"/>
</dbReference>
<keyword evidence="3 6" id="KW-0799">Topoisomerase</keyword>
<dbReference type="SMART" id="SM00435">
    <property type="entry name" value="TOPEUc"/>
    <property type="match status" value="1"/>
</dbReference>
<dbReference type="CDD" id="cd00659">
    <property type="entry name" value="Topo_IB_C"/>
    <property type="match status" value="1"/>
</dbReference>
<name>A0AAD5SET0_9FUNG</name>
<feature type="region of interest" description="Disordered" evidence="8">
    <location>
        <begin position="1"/>
        <end position="205"/>
    </location>
</feature>
<dbReference type="InterPro" id="IPR025834">
    <property type="entry name" value="TopoI_C_dom"/>
</dbReference>
<evidence type="ECO:0000256" key="4">
    <source>
        <dbReference type="ARBA" id="ARBA00023125"/>
    </source>
</evidence>
<dbReference type="PANTHER" id="PTHR10290:SF3">
    <property type="entry name" value="DNA TOPOISOMERASE 1"/>
    <property type="match status" value="1"/>
</dbReference>
<feature type="region of interest" description="Disordered" evidence="8">
    <location>
        <begin position="874"/>
        <end position="893"/>
    </location>
</feature>
<dbReference type="InterPro" id="IPR001631">
    <property type="entry name" value="TopoI"/>
</dbReference>
<evidence type="ECO:0000259" key="9">
    <source>
        <dbReference type="SMART" id="SM00435"/>
    </source>
</evidence>
<sequence>MSDSEDDVPLRLRAKDATAANGSSSDGPVKMDVDGDVGNGKPEINGDASDSDSDVPLSSHRKRPAYASSAKKSNGVSNGKHPRVIESDSSDDEVPLAKKIKAPNGKTATPMKKVKTEEESPVAKKRKAASESNSTPAKKSRATAAKKEAPKKTKAKAKVKEEENDDEPEEEAGPARQEWWHKKIDSDVEDDKEDRDGSVKWDTLQHSGPLFAPPYVPHGVKMKYDGKPVDLEPEAEEVATFFAEILGTQYAENPTFCKNFFEDFLGVLSQCKKKTSIKVFEKCDFTPIHEHVQKNREIKKNRSKEEKEEEKRAKQEVDKVYGTAYLNGQPQKVGNYRIEPPGLFRGRGNHPKTGKLKKRVLPEQVTINIGPDAEVPKAPEGHKWKSVVHDNEVTWLATWKENINGAVKYVFLAATSSLKGMSDLEKFEKARELDKHAHTIRHDYTMKLKDEKTVTRQLATALYFIDRLALRAGHEKGEDEADTVGCCSLRFEHIALEPPNRVTFDFLGKDSIRYENTVEVDAQVFKNLKIFKKPPKGEGDMLFDRLTPTQLNKYLTTHMKGLTAKVFRTYNASSTFSRELKKTPFDATVNEKVLEYNRANRRVAILCNHQRSVSAKHHETVGKIEDKIKALKHLRYLVKKESLKRDPSRKKKEPERKVESDFEEDSKVKEYVKGVKDRRIEACNLVREAEGLQPLKNFADVEKWEEKRYDEGMAAWEKVKKEKEDSGEKVTKPRDLKKPPGRPEDEVAAMSDKQLDSKLKTLNEQIHRQKLLVTDKEENKTTSLSTSKVNYIDPRITFAWCLAYDVPPTAVFNKSLRDKFAWAEGMINAKWEKYWEEQEKSGKIKVTKAERAAWEEDKKKRADKFKREMEDWKREQEELEGKGKGKEGKAKKAPENKVVFPPWYRYKEAPEKWFWEF</sequence>
<evidence type="ECO:0000256" key="6">
    <source>
        <dbReference type="PROSITE-ProRule" id="PRU01382"/>
    </source>
</evidence>
<feature type="compositionally biased region" description="Acidic residues" evidence="8">
    <location>
        <begin position="162"/>
        <end position="172"/>
    </location>
</feature>
<feature type="compositionally biased region" description="Basic and acidic residues" evidence="8">
    <location>
        <begin position="720"/>
        <end position="745"/>
    </location>
</feature>
<comment type="function">
    <text evidence="7">Releases the supercoiling and torsional tension of DNA introduced during the DNA replication and transcription by transiently cleaving and rejoining one strand of the DNA duplex. Introduces a single-strand break via transesterification at the specific target site 5'-[CT]CCTTp site in duplex DNA. The scissile phosphodiester is attacked by the catalytic tyrosine of the enzyme, resulting in the formation of a DNA-(3'-phosphotyrosyl)-enzyme intermediate and the expulsion of a 5'-OH DNA strand. The free DNA strand then undergoes passage around the unbroken strand thus removing DNA supercoils. Finally, in the religation step, the DNA 5'-OH attacks the covalent intermediate to expel the active-site tyrosine and restore the DNA phosphodiester backbone.</text>
</comment>
<dbReference type="Pfam" id="PF02919">
    <property type="entry name" value="Topoisom_I_N"/>
    <property type="match status" value="1"/>
</dbReference>
<feature type="region of interest" description="Disordered" evidence="8">
    <location>
        <begin position="720"/>
        <end position="747"/>
    </location>
</feature>
<dbReference type="InterPro" id="IPR011010">
    <property type="entry name" value="DNA_brk_join_enz"/>
</dbReference>
<dbReference type="PROSITE" id="PS00176">
    <property type="entry name" value="TOPO_IB_1"/>
    <property type="match status" value="1"/>
</dbReference>
<evidence type="ECO:0000256" key="3">
    <source>
        <dbReference type="ARBA" id="ARBA00023029"/>
    </source>
</evidence>
<dbReference type="PROSITE" id="PS52038">
    <property type="entry name" value="TOPO_IB_2"/>
    <property type="match status" value="1"/>
</dbReference>
<protein>
    <recommendedName>
        <fullName evidence="7">DNA topoisomerase I</fullName>
        <ecNumber evidence="7">5.6.2.1</ecNumber>
    </recommendedName>
    <alternativeName>
        <fullName evidence="7">DNA topoisomerase 1</fullName>
    </alternativeName>
</protein>
<dbReference type="InterPro" id="IPR013034">
    <property type="entry name" value="DNA_topo_DNA_db_N_dom1"/>
</dbReference>
<feature type="active site" description="O-(3'-phospho-DNA)-tyrosine intermediate" evidence="6">
    <location>
        <position position="791"/>
    </location>
</feature>
<dbReference type="InterPro" id="IPR051062">
    <property type="entry name" value="Topoisomerase_IB"/>
</dbReference>
<dbReference type="SUPFAM" id="SSF56349">
    <property type="entry name" value="DNA breaking-rejoining enzymes"/>
    <property type="match status" value="1"/>
</dbReference>
<evidence type="ECO:0000313" key="11">
    <source>
        <dbReference type="Proteomes" id="UP001212841"/>
    </source>
</evidence>
<dbReference type="Pfam" id="PF01028">
    <property type="entry name" value="Topoisom_I"/>
    <property type="match status" value="1"/>
</dbReference>
<dbReference type="Gene3D" id="3.90.15.10">
    <property type="entry name" value="Topoisomerase I, Chain A, domain 3"/>
    <property type="match status" value="1"/>
</dbReference>
<dbReference type="PANTHER" id="PTHR10290">
    <property type="entry name" value="DNA TOPOISOMERASE I"/>
    <property type="match status" value="1"/>
</dbReference>